<dbReference type="RefSeq" id="WP_146659042.1">
    <property type="nucleotide sequence ID" value="NZ_CP019791.1"/>
</dbReference>
<dbReference type="Proteomes" id="UP000189674">
    <property type="component" value="Chromosome"/>
</dbReference>
<name>A0A1U9NGN2_9BACT</name>
<protein>
    <submittedName>
        <fullName evidence="1">Uncharacterized protein</fullName>
    </submittedName>
</protein>
<evidence type="ECO:0000313" key="1">
    <source>
        <dbReference type="EMBL" id="AQT67089.1"/>
    </source>
</evidence>
<reference evidence="2" key="1">
    <citation type="submission" date="2017-02" db="EMBL/GenBank/DDBJ databases">
        <title>Comparative genomics and description of representatives of a novel lineage of planctomycetes thriving in anoxic sediments.</title>
        <authorList>
            <person name="Spring S."/>
            <person name="Bunk B."/>
            <person name="Sproer C."/>
        </authorList>
    </citation>
    <scope>NUCLEOTIDE SEQUENCE [LARGE SCALE GENOMIC DNA]</scope>
    <source>
        <strain evidence="2">ST-NAGAB-D1</strain>
    </source>
</reference>
<dbReference type="InterPro" id="IPR036505">
    <property type="entry name" value="Amidase/PGRP_sf"/>
</dbReference>
<gene>
    <name evidence="1" type="ORF">STSP2_00229</name>
</gene>
<accession>A0A1U9NGN2</accession>
<dbReference type="Gene3D" id="3.40.80.10">
    <property type="entry name" value="Peptidoglycan recognition protein-like"/>
    <property type="match status" value="1"/>
</dbReference>
<dbReference type="EMBL" id="CP019791">
    <property type="protein sequence ID" value="AQT67089.1"/>
    <property type="molecule type" value="Genomic_DNA"/>
</dbReference>
<evidence type="ECO:0000313" key="2">
    <source>
        <dbReference type="Proteomes" id="UP000189674"/>
    </source>
</evidence>
<dbReference type="GO" id="GO:0008745">
    <property type="term" value="F:N-acetylmuramoyl-L-alanine amidase activity"/>
    <property type="evidence" value="ECO:0007669"/>
    <property type="project" value="InterPro"/>
</dbReference>
<dbReference type="AlphaFoldDB" id="A0A1U9NGN2"/>
<proteinExistence type="predicted"/>
<dbReference type="GO" id="GO:0009253">
    <property type="term" value="P:peptidoglycan catabolic process"/>
    <property type="evidence" value="ECO:0007669"/>
    <property type="project" value="InterPro"/>
</dbReference>
<keyword evidence="2" id="KW-1185">Reference proteome</keyword>
<dbReference type="KEGG" id="alus:STSP2_00229"/>
<dbReference type="STRING" id="1936003.STSP2_00229"/>
<sequence precursor="true">MKNPARTAKVVVSLIVSMTLGAGILMALDDKAISEGAFSLASYTRLNSIDKAANPVEAALRQWEQVEVYCANISSDTDSHFTIYNDVLGEDGVIEQTNSWRKQRSCDADGSKTIRVCVVTGVENKPSDCQLKRTAALIEKLRRKCGINNRDIYYPSNWQI</sequence>
<organism evidence="1 2">
    <name type="scientific">Anaerohalosphaera lusitana</name>
    <dbReference type="NCBI Taxonomy" id="1936003"/>
    <lineage>
        <taxon>Bacteria</taxon>
        <taxon>Pseudomonadati</taxon>
        <taxon>Planctomycetota</taxon>
        <taxon>Phycisphaerae</taxon>
        <taxon>Sedimentisphaerales</taxon>
        <taxon>Anaerohalosphaeraceae</taxon>
        <taxon>Anaerohalosphaera</taxon>
    </lineage>
</organism>